<feature type="non-terminal residue" evidence="2">
    <location>
        <position position="1"/>
    </location>
</feature>
<accession>A0A060BWC2</accession>
<dbReference type="EMBL" id="KF121437">
    <property type="protein sequence ID" value="AIA88723.1"/>
    <property type="molecule type" value="Genomic_DNA"/>
</dbReference>
<dbReference type="InterPro" id="IPR013222">
    <property type="entry name" value="Glyco_hyd_98_carb-bd"/>
</dbReference>
<sequence length="169" mass="16999">GWGTLEKDTSASGGAIVVGGKTYAKGVGLHADSTAVVDLDGAYSRLAGIAGIDGASTAGDAVFEIYGDDQLIFSRELAGSATAAFDLSVSGVDELRLVTGANGANSNDHTDWADLRLLGALRDLTPSGSDITSTFAGLTGALRAGEPYRAHIDVANRGDAERSIAAGVA</sequence>
<dbReference type="AlphaFoldDB" id="A0A060BWC2"/>
<name>A0A060BWC2_9GAMM</name>
<organism evidence="2">
    <name type="scientific">uncultured Shewanella sp</name>
    <dbReference type="NCBI Taxonomy" id="173975"/>
    <lineage>
        <taxon>Bacteria</taxon>
        <taxon>Pseudomonadati</taxon>
        <taxon>Pseudomonadota</taxon>
        <taxon>Gammaproteobacteria</taxon>
        <taxon>Alteromonadales</taxon>
        <taxon>Shewanellaceae</taxon>
        <taxon>Shewanella</taxon>
        <taxon>environmental samples</taxon>
    </lineage>
</organism>
<dbReference type="SMART" id="SM00776">
    <property type="entry name" value="NPCBM"/>
    <property type="match status" value="1"/>
</dbReference>
<feature type="non-terminal residue" evidence="2">
    <location>
        <position position="169"/>
    </location>
</feature>
<dbReference type="SUPFAM" id="SSF49785">
    <property type="entry name" value="Galactose-binding domain-like"/>
    <property type="match status" value="1"/>
</dbReference>
<evidence type="ECO:0000259" key="1">
    <source>
        <dbReference type="SMART" id="SM00776"/>
    </source>
</evidence>
<proteinExistence type="predicted"/>
<feature type="domain" description="Glycosyl hydrolase family 98 putative carbohydrate-binding module" evidence="1">
    <location>
        <begin position="1"/>
        <end position="119"/>
    </location>
</feature>
<evidence type="ECO:0000313" key="2">
    <source>
        <dbReference type="EMBL" id="AIA88723.1"/>
    </source>
</evidence>
<dbReference type="Gene3D" id="2.60.120.1060">
    <property type="entry name" value="NPCBM/NEW2 domain"/>
    <property type="match status" value="1"/>
</dbReference>
<protein>
    <submittedName>
        <fullName evidence="2">NPCBM</fullName>
    </submittedName>
</protein>
<dbReference type="InterPro" id="IPR038637">
    <property type="entry name" value="NPCBM_sf"/>
</dbReference>
<dbReference type="InterPro" id="IPR008979">
    <property type="entry name" value="Galactose-bd-like_sf"/>
</dbReference>
<dbReference type="Pfam" id="PF08305">
    <property type="entry name" value="NPCBM"/>
    <property type="match status" value="1"/>
</dbReference>
<reference evidence="2" key="1">
    <citation type="journal article" date="2013" name="Environ. Microbiol.">
        <title>Seasonally variable intestinal metagenomes of the red palm weevil (Rhynchophorus ferrugineus).</title>
        <authorList>
            <person name="Jia S."/>
            <person name="Zhang X."/>
            <person name="Zhang G."/>
            <person name="Yin A."/>
            <person name="Zhang S."/>
            <person name="Li F."/>
            <person name="Wang L."/>
            <person name="Zhao D."/>
            <person name="Yun Q."/>
            <person name="Tala"/>
            <person name="Wang J."/>
            <person name="Sun G."/>
            <person name="Baabdullah M."/>
            <person name="Yu X."/>
            <person name="Hu S."/>
            <person name="Al-Mssallem I.S."/>
            <person name="Yu J."/>
        </authorList>
    </citation>
    <scope>NUCLEOTIDE SEQUENCE</scope>
</reference>